<proteinExistence type="predicted"/>
<protein>
    <submittedName>
        <fullName evidence="2">Uncharacterized protein</fullName>
    </submittedName>
</protein>
<keyword evidence="3" id="KW-1185">Reference proteome</keyword>
<evidence type="ECO:0000256" key="1">
    <source>
        <dbReference type="SAM" id="MobiDB-lite"/>
    </source>
</evidence>
<gene>
    <name evidence="2" type="ORF">CYLTODRAFT_425471</name>
</gene>
<sequence>MGFFRLGNLSRASLNAGTADNKASVELPRTSTSDAAPAVAKLEPIGEPEAIPSDTEQSEEPPLPVAAPETLNASVENKENIAKQPARRFSISLWRHKGALTATEEHEKEHDAKAALSKHRVLASNADRKAQETAYVVRDLIIGPAASKPKVAKVTAKPQLSRVKSQLMKPKSANKVIAHLRDLSVDEAQADKPRSRPGFPIHAVCLQHTDEEENTLNFRRLHDHAAGGEQSDSERGVDFSFPSVSSAPLDKLAAVFNEMRIVDLILTPDFGLGQPADGPGILAGALPTAEAVMNGITEITPQLVALGYATGKAISADHTGIYPPLDRMSVFTYWWGLELALPPPSLKYLGSVHSITGAVVNFLSAVALVNNGVREILPFVRYISQFIDFEFNAVKGQDKGKGVVCAATWIMPAAMVPRPWDFPAPPASVVLTPPKLLKVEETDETEKVAVPEAVDDDAVMKPVSDAVDPINATPGTPTDAPDKSPDVKPAPSSPPLSSPPHETPAPSVMIPAPIHIGIPLESLSIEAANHEAFR</sequence>
<organism evidence="2 3">
    <name type="scientific">Cylindrobasidium torrendii FP15055 ss-10</name>
    <dbReference type="NCBI Taxonomy" id="1314674"/>
    <lineage>
        <taxon>Eukaryota</taxon>
        <taxon>Fungi</taxon>
        <taxon>Dikarya</taxon>
        <taxon>Basidiomycota</taxon>
        <taxon>Agaricomycotina</taxon>
        <taxon>Agaricomycetes</taxon>
        <taxon>Agaricomycetidae</taxon>
        <taxon>Agaricales</taxon>
        <taxon>Marasmiineae</taxon>
        <taxon>Physalacriaceae</taxon>
        <taxon>Cylindrobasidium</taxon>
    </lineage>
</organism>
<feature type="region of interest" description="Disordered" evidence="1">
    <location>
        <begin position="1"/>
        <end position="65"/>
    </location>
</feature>
<dbReference type="EMBL" id="KN880651">
    <property type="protein sequence ID" value="KIY64146.1"/>
    <property type="molecule type" value="Genomic_DNA"/>
</dbReference>
<evidence type="ECO:0000313" key="3">
    <source>
        <dbReference type="Proteomes" id="UP000054007"/>
    </source>
</evidence>
<feature type="region of interest" description="Disordered" evidence="1">
    <location>
        <begin position="465"/>
        <end position="510"/>
    </location>
</feature>
<accession>A0A0D7B3N2</accession>
<feature type="compositionally biased region" description="Pro residues" evidence="1">
    <location>
        <begin position="491"/>
        <end position="503"/>
    </location>
</feature>
<dbReference type="AlphaFoldDB" id="A0A0D7B3N2"/>
<dbReference type="OrthoDB" id="2434934at2759"/>
<evidence type="ECO:0000313" key="2">
    <source>
        <dbReference type="EMBL" id="KIY64146.1"/>
    </source>
</evidence>
<name>A0A0D7B3N2_9AGAR</name>
<reference evidence="2 3" key="1">
    <citation type="journal article" date="2015" name="Fungal Genet. Biol.">
        <title>Evolution of novel wood decay mechanisms in Agaricales revealed by the genome sequences of Fistulina hepatica and Cylindrobasidium torrendii.</title>
        <authorList>
            <person name="Floudas D."/>
            <person name="Held B.W."/>
            <person name="Riley R."/>
            <person name="Nagy L.G."/>
            <person name="Koehler G."/>
            <person name="Ransdell A.S."/>
            <person name="Younus H."/>
            <person name="Chow J."/>
            <person name="Chiniquy J."/>
            <person name="Lipzen A."/>
            <person name="Tritt A."/>
            <person name="Sun H."/>
            <person name="Haridas S."/>
            <person name="LaButti K."/>
            <person name="Ohm R.A."/>
            <person name="Kues U."/>
            <person name="Blanchette R.A."/>
            <person name="Grigoriev I.V."/>
            <person name="Minto R.E."/>
            <person name="Hibbett D.S."/>
        </authorList>
    </citation>
    <scope>NUCLEOTIDE SEQUENCE [LARGE SCALE GENOMIC DNA]</scope>
    <source>
        <strain evidence="2 3">FP15055 ss-10</strain>
    </source>
</reference>
<dbReference type="Proteomes" id="UP000054007">
    <property type="component" value="Unassembled WGS sequence"/>
</dbReference>